<protein>
    <submittedName>
        <fullName evidence="2">Uncharacterized protein</fullName>
    </submittedName>
</protein>
<dbReference type="EMBL" id="AFPZ01000140">
    <property type="protein sequence ID" value="EGQ18392.1"/>
    <property type="molecule type" value="Genomic_DNA"/>
</dbReference>
<reference evidence="2 3" key="1">
    <citation type="submission" date="2011-04" db="EMBL/GenBank/DDBJ databases">
        <authorList>
            <person name="Muzny D."/>
            <person name="Qin X."/>
            <person name="Deng J."/>
            <person name="Jiang H."/>
            <person name="Liu Y."/>
            <person name="Qu J."/>
            <person name="Song X.-Z."/>
            <person name="Zhang L."/>
            <person name="Thornton R."/>
            <person name="Coyle M."/>
            <person name="Francisco L."/>
            <person name="Jackson L."/>
            <person name="Javaid M."/>
            <person name="Korchina V."/>
            <person name="Kovar C."/>
            <person name="Mata R."/>
            <person name="Mathew T."/>
            <person name="Ngo R."/>
            <person name="Nguyen L."/>
            <person name="Nguyen N."/>
            <person name="Okwuonu G."/>
            <person name="Ongeri F."/>
            <person name="Pham C."/>
            <person name="Simmons D."/>
            <person name="Wilczek-Boney K."/>
            <person name="Hale W."/>
            <person name="Jakkamsetti A."/>
            <person name="Pham P."/>
            <person name="Ruth R."/>
            <person name="San Lucas F."/>
            <person name="Warren J."/>
            <person name="Zhang J."/>
            <person name="Zhao Z."/>
            <person name="Zhou C."/>
            <person name="Zhu D."/>
            <person name="Lee S."/>
            <person name="Bess C."/>
            <person name="Blankenburg K."/>
            <person name="Forbes L."/>
            <person name="Fu Q."/>
            <person name="Gubbala S."/>
            <person name="Hirani K."/>
            <person name="Jayaseelan J.C."/>
            <person name="Lara F."/>
            <person name="Munidasa M."/>
            <person name="Palculict T."/>
            <person name="Patil S."/>
            <person name="Pu L.-L."/>
            <person name="Saada N."/>
            <person name="Tang L."/>
            <person name="Weissenberger G."/>
            <person name="Zhu Y."/>
            <person name="Hemphill L."/>
            <person name="Shang Y."/>
            <person name="Youmans B."/>
            <person name="Ayvaz T."/>
            <person name="Ross M."/>
            <person name="Santibanez J."/>
            <person name="Aqrawi P."/>
            <person name="Gross S."/>
            <person name="Joshi V."/>
            <person name="Fowler G."/>
            <person name="Nazareth L."/>
            <person name="Reid J."/>
            <person name="Worley K."/>
            <person name="Petrosino J."/>
            <person name="Highlander S."/>
            <person name="Gibbs R."/>
        </authorList>
    </citation>
    <scope>NUCLEOTIDE SEQUENCE [LARGE SCALE GENOMIC DNA]</scope>
    <source>
        <strain evidence="2 3">2681</strain>
    </source>
</reference>
<dbReference type="eggNOG" id="ENOG5033AP3">
    <property type="taxonomic scope" value="Bacteria"/>
</dbReference>
<comment type="caution">
    <text evidence="2">The sequence shown here is derived from an EMBL/GenBank/DDBJ whole genome shotgun (WGS) entry which is preliminary data.</text>
</comment>
<dbReference type="AlphaFoldDB" id="F9DYB4"/>
<accession>F9DYB4</accession>
<proteinExistence type="predicted"/>
<feature type="transmembrane region" description="Helical" evidence="1">
    <location>
        <begin position="44"/>
        <end position="64"/>
    </location>
</feature>
<name>F9DYB4_9BACL</name>
<keyword evidence="1" id="KW-0812">Transmembrane</keyword>
<keyword evidence="1" id="KW-0472">Membrane</keyword>
<sequence length="80" mass="9559">MKFFRSMNKKESQNWRNGAVLGFDTYMLMLFVNYLYYLSMKKDFFSSHLIFWSGLLVAFGYDVFLSHKDKRQSGYKSPSN</sequence>
<gene>
    <name evidence="2" type="ORF">HMPREF9372_3795</name>
</gene>
<evidence type="ECO:0000313" key="3">
    <source>
        <dbReference type="Proteomes" id="UP000005316"/>
    </source>
</evidence>
<evidence type="ECO:0000256" key="1">
    <source>
        <dbReference type="SAM" id="Phobius"/>
    </source>
</evidence>
<dbReference type="Proteomes" id="UP000005316">
    <property type="component" value="Unassembled WGS sequence"/>
</dbReference>
<evidence type="ECO:0000313" key="2">
    <source>
        <dbReference type="EMBL" id="EGQ18392.1"/>
    </source>
</evidence>
<keyword evidence="1" id="KW-1133">Transmembrane helix</keyword>
<dbReference type="OrthoDB" id="2440798at2"/>
<feature type="transmembrane region" description="Helical" evidence="1">
    <location>
        <begin position="20"/>
        <end position="38"/>
    </location>
</feature>
<dbReference type="HOGENOM" id="CLU_198387_0_0_9"/>
<organism evidence="2 3">
    <name type="scientific">Sporosarcina newyorkensis 2681</name>
    <dbReference type="NCBI Taxonomy" id="1027292"/>
    <lineage>
        <taxon>Bacteria</taxon>
        <taxon>Bacillati</taxon>
        <taxon>Bacillota</taxon>
        <taxon>Bacilli</taxon>
        <taxon>Bacillales</taxon>
        <taxon>Caryophanaceae</taxon>
        <taxon>Sporosarcina</taxon>
    </lineage>
</organism>